<evidence type="ECO:0000313" key="6">
    <source>
        <dbReference type="EMBL" id="EAU29371.1"/>
    </source>
</evidence>
<evidence type="ECO:0000256" key="3">
    <source>
        <dbReference type="PROSITE-ProRule" id="PRU00221"/>
    </source>
</evidence>
<dbReference type="InterPro" id="IPR001680">
    <property type="entry name" value="WD40_rpt"/>
</dbReference>
<proteinExistence type="predicted"/>
<evidence type="ECO:0000256" key="1">
    <source>
        <dbReference type="ARBA" id="ARBA00022574"/>
    </source>
</evidence>
<dbReference type="eggNOG" id="KOG0271">
    <property type="taxonomic scope" value="Eukaryota"/>
</dbReference>
<dbReference type="eggNOG" id="KOG0266">
    <property type="taxonomic scope" value="Eukaryota"/>
</dbReference>
<dbReference type="SUPFAM" id="SSF50978">
    <property type="entry name" value="WD40 repeat-like"/>
    <property type="match status" value="2"/>
</dbReference>
<keyword evidence="4" id="KW-1133">Transmembrane helix</keyword>
<feature type="transmembrane region" description="Helical" evidence="4">
    <location>
        <begin position="463"/>
        <end position="485"/>
    </location>
</feature>
<feature type="transmembrane region" description="Helical" evidence="4">
    <location>
        <begin position="6"/>
        <end position="27"/>
    </location>
</feature>
<evidence type="ECO:0000313" key="7">
    <source>
        <dbReference type="Proteomes" id="UP000007963"/>
    </source>
</evidence>
<dbReference type="CDD" id="cd00200">
    <property type="entry name" value="WD40"/>
    <property type="match status" value="2"/>
</dbReference>
<dbReference type="InterPro" id="IPR019775">
    <property type="entry name" value="WD40_repeat_CS"/>
</dbReference>
<dbReference type="AlphaFoldDB" id="Q0C7G0"/>
<feature type="repeat" description="WD" evidence="3">
    <location>
        <begin position="1031"/>
        <end position="1072"/>
    </location>
</feature>
<reference evidence="7" key="1">
    <citation type="submission" date="2005-09" db="EMBL/GenBank/DDBJ databases">
        <title>Annotation of the Aspergillus terreus NIH2624 genome.</title>
        <authorList>
            <person name="Birren B.W."/>
            <person name="Lander E.S."/>
            <person name="Galagan J.E."/>
            <person name="Nusbaum C."/>
            <person name="Devon K."/>
            <person name="Henn M."/>
            <person name="Ma L.-J."/>
            <person name="Jaffe D.B."/>
            <person name="Butler J."/>
            <person name="Alvarez P."/>
            <person name="Gnerre S."/>
            <person name="Grabherr M."/>
            <person name="Kleber M."/>
            <person name="Mauceli E.W."/>
            <person name="Brockman W."/>
            <person name="Rounsley S."/>
            <person name="Young S.K."/>
            <person name="LaButti K."/>
            <person name="Pushparaj V."/>
            <person name="DeCaprio D."/>
            <person name="Crawford M."/>
            <person name="Koehrsen M."/>
            <person name="Engels R."/>
            <person name="Montgomery P."/>
            <person name="Pearson M."/>
            <person name="Howarth C."/>
            <person name="Larson L."/>
            <person name="Luoma S."/>
            <person name="White J."/>
            <person name="Alvarado L."/>
            <person name="Kodira C.D."/>
            <person name="Zeng Q."/>
            <person name="Oleary S."/>
            <person name="Yandava C."/>
            <person name="Denning D.W."/>
            <person name="Nierman W.C."/>
            <person name="Milne T."/>
            <person name="Madden K."/>
        </authorList>
    </citation>
    <scope>NUCLEOTIDE SEQUENCE [LARGE SCALE GENOMIC DNA]</scope>
    <source>
        <strain evidence="7">NIH 2624 / FGSC A1156</strain>
    </source>
</reference>
<sequence>MELSGAASVIAVIQLTGAITHICASYIRKVGEARQDILHLQEEIHALSRVLESLNSLLQSTNRTKIAAPNDLTDNLAKCSSTLTMLKEKIDPKKAQTQMRKWGFRAFKWPLHRAEVDKAISEIERRLADVLHRKIDIGRLRVAKGAAFNDYENQHTECLTGTRVEVLRDIDNWASMAYGKCIFWLNGMAGTGKSTISRTVAGRLKRQDRLAASFFFKRGEQDRGNAKLLFSTIAKQLGSSMPQLSLDIQNAIEDDPDISDRVLREQFEKLILQPLSAAKHCPNTIMVVVIDALDECDRTDDIQVILHLLPRVQQSTSMRLRFLITSRPVLPIKSGFERIPDDYQDLILHEVPTQVIQHDISLYIRDRFSKLRQERSLPLDWPGEQSTKILIEKSVPLFISAATLCRFVGDANWSPQQRLNAILEDQAIYVSKMDNTYFPVLNQLLVGQDAWELRRLIEEFQEVVGVIILLFTPLSVGAISSLLGIGKDDVQNRLRPFHSVLRVPDDTETPVRLFHLSFRDFLLNPQTKDSSQFWIDGRKVHQVLITRCVNVMGQKLKKNMCNLDGDGTLRTEVHGSSIDHHLPLELQYSVRYWVYHLVQSEEPVTGALTAISFLKVHFLHWLEAMSLLGILTEALPMMHLLQSVVHDSETAHLILDLRRFILRNRHIADIAPLQLYSSCLIFAPEMSITRTLFCREPPSLIRRLPKVENLWGTELQTLEGHTGPIGAVAFSPIDQVLATCSHDKTIKFWDTTTGSLRQSLSGHSDWVRAIAFSSSGRLLASGSQDSTVKLWDAVTGAPLNDFCGHSGPICSVDFSPSGDLVVSGSVDCTLRLWDVTTGSLKRTLNGHTQPVQAVAFSPNGEVLVSGSQDKTIKLWATTPGSLEQTLEGHSDWVRAIAFSSCGRLIASGSHDGTVRVWDAGAGAVKQAFTVQGHLRNTVVGHQASVGAVAFSPDGRLLACGTHDSTISLWDITTGALRTTLAGHIFSVGALAFSPDSQLLASGSFDSTAKLWDISTEALQSSLIEETPPEVIDGHSGTVGIVAFSFDKKILASGSIDKTVKLWDVITGSLLYTLEGHLDLIWAVEFSPDGRLLASGSNDGAIKLWDTYNGALQHTLDGHSGAIRAVAFSPGCQLLASGSTDNTVKVWNSADGTLKQDLSVKGVVTDMKFSIDGATLETSLGQLSIESSPSNYTFVPTLPTTELSIEDSWISLRGRKVLWLPPTRRPSCSAVKERTVALGHTSGVVSLIEFCT</sequence>
<dbReference type="InterPro" id="IPR056884">
    <property type="entry name" value="NPHP3-like_N"/>
</dbReference>
<dbReference type="GeneID" id="4354621"/>
<dbReference type="STRING" id="341663.Q0C7G0"/>
<dbReference type="InterPro" id="IPR036322">
    <property type="entry name" value="WD40_repeat_dom_sf"/>
</dbReference>
<evidence type="ECO:0000256" key="2">
    <source>
        <dbReference type="ARBA" id="ARBA00022737"/>
    </source>
</evidence>
<name>Q0C7G0_ASPTN</name>
<dbReference type="InterPro" id="IPR020472">
    <property type="entry name" value="WD40_PAC1"/>
</dbReference>
<dbReference type="PANTHER" id="PTHR19879:SF9">
    <property type="entry name" value="TRANSCRIPTION INITIATION FACTOR TFIID SUBUNIT 5"/>
    <property type="match status" value="1"/>
</dbReference>
<dbReference type="Gene3D" id="3.40.50.300">
    <property type="entry name" value="P-loop containing nucleotide triphosphate hydrolases"/>
    <property type="match status" value="1"/>
</dbReference>
<dbReference type="InterPro" id="IPR015943">
    <property type="entry name" value="WD40/YVTN_repeat-like_dom_sf"/>
</dbReference>
<keyword evidence="4" id="KW-0812">Transmembrane</keyword>
<feature type="repeat" description="WD" evidence="3">
    <location>
        <begin position="886"/>
        <end position="927"/>
    </location>
</feature>
<feature type="repeat" description="WD" evidence="3">
    <location>
        <begin position="844"/>
        <end position="885"/>
    </location>
</feature>
<dbReference type="PROSITE" id="PS50294">
    <property type="entry name" value="WD_REPEATS_REGION"/>
    <property type="match status" value="10"/>
</dbReference>
<feature type="repeat" description="WD" evidence="3">
    <location>
        <begin position="980"/>
        <end position="1021"/>
    </location>
</feature>
<dbReference type="OMA" id="NINARIF"/>
<feature type="repeat" description="WD" evidence="3">
    <location>
        <begin position="718"/>
        <end position="759"/>
    </location>
</feature>
<dbReference type="SMART" id="SM00320">
    <property type="entry name" value="WD40"/>
    <property type="match status" value="10"/>
</dbReference>
<dbReference type="Pfam" id="PF24883">
    <property type="entry name" value="NPHP3_N"/>
    <property type="match status" value="1"/>
</dbReference>
<dbReference type="Gene3D" id="2.130.10.10">
    <property type="entry name" value="YVTN repeat-like/Quinoprotein amine dehydrogenase"/>
    <property type="match status" value="4"/>
</dbReference>
<feature type="repeat" description="WD" evidence="3">
    <location>
        <begin position="1073"/>
        <end position="1114"/>
    </location>
</feature>
<dbReference type="EMBL" id="CH476610">
    <property type="protein sequence ID" value="EAU29371.1"/>
    <property type="molecule type" value="Genomic_DNA"/>
</dbReference>
<feature type="repeat" description="WD" evidence="3">
    <location>
        <begin position="760"/>
        <end position="801"/>
    </location>
</feature>
<feature type="repeat" description="WD" evidence="3">
    <location>
        <begin position="802"/>
        <end position="843"/>
    </location>
</feature>
<dbReference type="PROSITE" id="PS00678">
    <property type="entry name" value="WD_REPEATS_1"/>
    <property type="match status" value="4"/>
</dbReference>
<feature type="repeat" description="WD" evidence="3">
    <location>
        <begin position="1115"/>
        <end position="1156"/>
    </location>
</feature>
<dbReference type="VEuPathDB" id="FungiDB:ATEG_10374"/>
<dbReference type="RefSeq" id="XP_001218722.1">
    <property type="nucleotide sequence ID" value="XM_001218721.1"/>
</dbReference>
<dbReference type="SUPFAM" id="SSF52540">
    <property type="entry name" value="P-loop containing nucleoside triphosphate hydrolases"/>
    <property type="match status" value="1"/>
</dbReference>
<dbReference type="OrthoDB" id="1577640at2759"/>
<organism evidence="6 7">
    <name type="scientific">Aspergillus terreus (strain NIH 2624 / FGSC A1156)</name>
    <dbReference type="NCBI Taxonomy" id="341663"/>
    <lineage>
        <taxon>Eukaryota</taxon>
        <taxon>Fungi</taxon>
        <taxon>Dikarya</taxon>
        <taxon>Ascomycota</taxon>
        <taxon>Pezizomycotina</taxon>
        <taxon>Eurotiomycetes</taxon>
        <taxon>Eurotiomycetidae</taxon>
        <taxon>Eurotiales</taxon>
        <taxon>Aspergillaceae</taxon>
        <taxon>Aspergillus</taxon>
        <taxon>Aspergillus subgen. Circumdati</taxon>
    </lineage>
</organism>
<keyword evidence="2" id="KW-0677">Repeat</keyword>
<dbReference type="InterPro" id="IPR027417">
    <property type="entry name" value="P-loop_NTPase"/>
</dbReference>
<dbReference type="PROSITE" id="PS50082">
    <property type="entry name" value="WD_REPEATS_2"/>
    <property type="match status" value="10"/>
</dbReference>
<accession>Q0C7G0</accession>
<evidence type="ECO:0000259" key="5">
    <source>
        <dbReference type="Pfam" id="PF24883"/>
    </source>
</evidence>
<keyword evidence="4" id="KW-0472">Membrane</keyword>
<protein>
    <recommendedName>
        <fullName evidence="5">Nephrocystin 3-like N-terminal domain-containing protein</fullName>
    </recommendedName>
</protein>
<feature type="repeat" description="WD" evidence="3">
    <location>
        <begin position="938"/>
        <end position="979"/>
    </location>
</feature>
<dbReference type="PANTHER" id="PTHR19879">
    <property type="entry name" value="TRANSCRIPTION INITIATION FACTOR TFIID"/>
    <property type="match status" value="1"/>
</dbReference>
<dbReference type="Pfam" id="PF00400">
    <property type="entry name" value="WD40"/>
    <property type="match status" value="10"/>
</dbReference>
<keyword evidence="1 3" id="KW-0853">WD repeat</keyword>
<dbReference type="Proteomes" id="UP000007963">
    <property type="component" value="Unassembled WGS sequence"/>
</dbReference>
<gene>
    <name evidence="6" type="ORF">ATEG_10374</name>
</gene>
<dbReference type="PRINTS" id="PR00320">
    <property type="entry name" value="GPROTEINBRPT"/>
</dbReference>
<evidence type="ECO:0000256" key="4">
    <source>
        <dbReference type="SAM" id="Phobius"/>
    </source>
</evidence>
<feature type="domain" description="Nephrocystin 3-like N-terminal" evidence="5">
    <location>
        <begin position="170"/>
        <end position="327"/>
    </location>
</feature>
<dbReference type="HOGENOM" id="CLU_000288_6_16_1"/>